<evidence type="ECO:0000259" key="3">
    <source>
        <dbReference type="Pfam" id="PF01979"/>
    </source>
</evidence>
<dbReference type="PANTHER" id="PTHR43135">
    <property type="entry name" value="ALPHA-D-RIBOSE 1-METHYLPHOSPHONATE 5-TRIPHOSPHATE DIPHOSPHATASE"/>
    <property type="match status" value="1"/>
</dbReference>
<feature type="domain" description="Amidohydrolase-related" evidence="3">
    <location>
        <begin position="82"/>
        <end position="434"/>
    </location>
</feature>
<dbReference type="InterPro" id="IPR057744">
    <property type="entry name" value="OTAase-like"/>
</dbReference>
<dbReference type="Pfam" id="PF01979">
    <property type="entry name" value="Amidohydro_1"/>
    <property type="match status" value="1"/>
</dbReference>
<dbReference type="CDD" id="cd01299">
    <property type="entry name" value="Met_dep_hydrolase_A"/>
    <property type="match status" value="1"/>
</dbReference>
<keyword evidence="5" id="KW-1185">Reference proteome</keyword>
<evidence type="ECO:0000313" key="5">
    <source>
        <dbReference type="Proteomes" id="UP000785613"/>
    </source>
</evidence>
<evidence type="ECO:0000256" key="1">
    <source>
        <dbReference type="SAM" id="MobiDB-lite"/>
    </source>
</evidence>
<evidence type="ECO:0000256" key="2">
    <source>
        <dbReference type="SAM" id="SignalP"/>
    </source>
</evidence>
<evidence type="ECO:0000313" key="4">
    <source>
        <dbReference type="EMBL" id="NHZ34334.1"/>
    </source>
</evidence>
<protein>
    <submittedName>
        <fullName evidence="4">Amidohydrolase family protein</fullName>
    </submittedName>
</protein>
<name>A0ABX0LI29_9BURK</name>
<dbReference type="Proteomes" id="UP000785613">
    <property type="component" value="Unassembled WGS sequence"/>
</dbReference>
<gene>
    <name evidence="4" type="ORF">F0185_12150</name>
</gene>
<proteinExistence type="predicted"/>
<sequence>MLKLSAIGILLACGSAQAATQTVDCGRLLDVKTGAWRDKVSIVIEDGVIKSVGPMSAGAGAGANADANPTAGRVDLSAHSCLPGLIDMHVHLTGETQKQADALRDAISLNPADHAYRSVVFAERTLKAGFTTVRDLGASDGLNVSLKRAIAAGSIPGPRMFTSGKSIATTGGHADPTNNFSQRLSHALGTPGPNEGVVNSAEGAREAVRARYKEGADLIKVTATGGVLSQARNGQNAQYTEDELRAIVSTAKDYGFRVAAHAHGTEGIKRALRAGIDSIEHGTIMDDDTIALFKKHGAWYVPTMSAGRYVADKARDPDYYSPLVRPKAAAIGPQIQATFARAYKAGVKIAFGTDAGVFPHGENAKEFAYMVEAGMAPLEAIRAATLNAAALLDQGTRLGSVEPGYAADIIAVAGDPLRDIALLQQVRFVMKDGVVYKQP</sequence>
<dbReference type="InterPro" id="IPR011059">
    <property type="entry name" value="Metal-dep_hydrolase_composite"/>
</dbReference>
<feature type="chain" id="PRO_5047543798" evidence="2">
    <location>
        <begin position="19"/>
        <end position="439"/>
    </location>
</feature>
<dbReference type="InterPro" id="IPR032466">
    <property type="entry name" value="Metal_Hydrolase"/>
</dbReference>
<accession>A0ABX0LI29</accession>
<dbReference type="SUPFAM" id="SSF51556">
    <property type="entry name" value="Metallo-dependent hydrolases"/>
    <property type="match status" value="1"/>
</dbReference>
<dbReference type="Gene3D" id="2.30.40.10">
    <property type="entry name" value="Urease, subunit C, domain 1"/>
    <property type="match status" value="1"/>
</dbReference>
<comment type="caution">
    <text evidence="4">The sequence shown here is derived from an EMBL/GenBank/DDBJ whole genome shotgun (WGS) entry which is preliminary data.</text>
</comment>
<feature type="signal peptide" evidence="2">
    <location>
        <begin position="1"/>
        <end position="18"/>
    </location>
</feature>
<dbReference type="PANTHER" id="PTHR43135:SF3">
    <property type="entry name" value="ALPHA-D-RIBOSE 1-METHYLPHOSPHONATE 5-TRIPHOSPHATE DIPHOSPHATASE"/>
    <property type="match status" value="1"/>
</dbReference>
<dbReference type="InterPro" id="IPR051781">
    <property type="entry name" value="Metallo-dep_Hydrolase"/>
</dbReference>
<dbReference type="InterPro" id="IPR006680">
    <property type="entry name" value="Amidohydro-rel"/>
</dbReference>
<dbReference type="EMBL" id="VUYU01000007">
    <property type="protein sequence ID" value="NHZ34334.1"/>
    <property type="molecule type" value="Genomic_DNA"/>
</dbReference>
<dbReference type="Gene3D" id="3.20.20.140">
    <property type="entry name" value="Metal-dependent hydrolases"/>
    <property type="match status" value="1"/>
</dbReference>
<dbReference type="SUPFAM" id="SSF51338">
    <property type="entry name" value="Composite domain of metallo-dependent hydrolases"/>
    <property type="match status" value="1"/>
</dbReference>
<dbReference type="RefSeq" id="WP_167224757.1">
    <property type="nucleotide sequence ID" value="NZ_VUYU01000007.1"/>
</dbReference>
<keyword evidence="2" id="KW-0732">Signal</keyword>
<organism evidence="4 5">
    <name type="scientific">Massilia rubra</name>
    <dbReference type="NCBI Taxonomy" id="2607910"/>
    <lineage>
        <taxon>Bacteria</taxon>
        <taxon>Pseudomonadati</taxon>
        <taxon>Pseudomonadota</taxon>
        <taxon>Betaproteobacteria</taxon>
        <taxon>Burkholderiales</taxon>
        <taxon>Oxalobacteraceae</taxon>
        <taxon>Telluria group</taxon>
        <taxon>Massilia</taxon>
    </lineage>
</organism>
<feature type="region of interest" description="Disordered" evidence="1">
    <location>
        <begin position="166"/>
        <end position="201"/>
    </location>
</feature>
<reference evidence="4 5" key="1">
    <citation type="submission" date="2019-09" db="EMBL/GenBank/DDBJ databases">
        <title>Taxonomy of Antarctic Massilia spp.: description of Massilia rubra sp. nov., Massilia aquatica sp. nov., Massilia mucilaginosa sp. nov., Massilia frigida sp. nov. isolated from streams, lakes and regoliths.</title>
        <authorList>
            <person name="Holochova P."/>
            <person name="Sedlacek I."/>
            <person name="Kralova S."/>
            <person name="Maslanova I."/>
            <person name="Busse H.-J."/>
            <person name="Stankova E."/>
            <person name="Vrbovska V."/>
            <person name="Kovarovic V."/>
            <person name="Bartak M."/>
            <person name="Svec P."/>
            <person name="Pantucek R."/>
        </authorList>
    </citation>
    <scope>NUCLEOTIDE SEQUENCE [LARGE SCALE GENOMIC DNA]</scope>
    <source>
        <strain evidence="4 5">CCM 8692</strain>
    </source>
</reference>